<organism evidence="2 3">
    <name type="scientific">Niastella populi</name>
    <dbReference type="NCBI Taxonomy" id="550983"/>
    <lineage>
        <taxon>Bacteria</taxon>
        <taxon>Pseudomonadati</taxon>
        <taxon>Bacteroidota</taxon>
        <taxon>Chitinophagia</taxon>
        <taxon>Chitinophagales</taxon>
        <taxon>Chitinophagaceae</taxon>
        <taxon>Niastella</taxon>
    </lineage>
</organism>
<dbReference type="AlphaFoldDB" id="A0A1V9FZE2"/>
<dbReference type="EMBL" id="LWBP01000100">
    <property type="protein sequence ID" value="OQP63702.1"/>
    <property type="molecule type" value="Genomic_DNA"/>
</dbReference>
<evidence type="ECO:0000313" key="3">
    <source>
        <dbReference type="Proteomes" id="UP000192276"/>
    </source>
</evidence>
<protein>
    <submittedName>
        <fullName evidence="2">Uncharacterized protein</fullName>
    </submittedName>
</protein>
<dbReference type="STRING" id="550983.A4R26_17195"/>
<keyword evidence="1" id="KW-0732">Signal</keyword>
<reference evidence="3" key="1">
    <citation type="submission" date="2016-04" db="EMBL/GenBank/DDBJ databases">
        <authorList>
            <person name="Chen L."/>
            <person name="Zhuang W."/>
            <person name="Wang G."/>
        </authorList>
    </citation>
    <scope>NUCLEOTIDE SEQUENCE [LARGE SCALE GENOMIC DNA]</scope>
    <source>
        <strain evidence="3">208</strain>
    </source>
</reference>
<name>A0A1V9FZE2_9BACT</name>
<proteinExistence type="predicted"/>
<accession>A0A1V9FZE2</accession>
<dbReference type="Proteomes" id="UP000192276">
    <property type="component" value="Unassembled WGS sequence"/>
</dbReference>
<feature type="signal peptide" evidence="1">
    <location>
        <begin position="1"/>
        <end position="19"/>
    </location>
</feature>
<sequence>MKTTVVFLLTFICSYPTFAQTAENTEQSDACQDLFSTRSISLPTDLKSINWDTIRFNDETLAAIRKATCLHLSDGENIVEDQYACVSGIVDTEYYKQDFELPDTLDWSIIRLNHSKVINDNVEVFLVIVSRGNCYLLTVVRDPNKPDRFEGKSIALLEFAMGNRHWGHNRDANLLSVNNIKVYGNCWHENDEPGTSAGVATTISIRKDGEIVEKQKPVIVEKQKPLKKKRKTK</sequence>
<gene>
    <name evidence="2" type="ORF">A4R26_17195</name>
</gene>
<feature type="chain" id="PRO_5012912736" evidence="1">
    <location>
        <begin position="20"/>
        <end position="233"/>
    </location>
</feature>
<evidence type="ECO:0000313" key="2">
    <source>
        <dbReference type="EMBL" id="OQP63702.1"/>
    </source>
</evidence>
<comment type="caution">
    <text evidence="2">The sequence shown here is derived from an EMBL/GenBank/DDBJ whole genome shotgun (WGS) entry which is preliminary data.</text>
</comment>
<keyword evidence="3" id="KW-1185">Reference proteome</keyword>
<evidence type="ECO:0000256" key="1">
    <source>
        <dbReference type="SAM" id="SignalP"/>
    </source>
</evidence>